<organism evidence="3 4">
    <name type="scientific">Intestinibacter bartlettii CAG:1329</name>
    <dbReference type="NCBI Taxonomy" id="1263063"/>
    <lineage>
        <taxon>Bacteria</taxon>
        <taxon>Bacillati</taxon>
        <taxon>Bacillota</taxon>
        <taxon>Clostridia</taxon>
        <taxon>Peptostreptococcales</taxon>
        <taxon>Peptostreptococcaceae</taxon>
        <taxon>Intestinibacter</taxon>
    </lineage>
</organism>
<evidence type="ECO:0000259" key="2">
    <source>
        <dbReference type="PROSITE" id="PS51898"/>
    </source>
</evidence>
<dbReference type="GO" id="GO:0006310">
    <property type="term" value="P:DNA recombination"/>
    <property type="evidence" value="ECO:0007669"/>
    <property type="project" value="UniProtKB-KW"/>
</dbReference>
<dbReference type="PANTHER" id="PTHR30349:SF82">
    <property type="entry name" value="INTEGRASE_RECOMBINASE YOEC-RELATED"/>
    <property type="match status" value="1"/>
</dbReference>
<evidence type="ECO:0000256" key="1">
    <source>
        <dbReference type="ARBA" id="ARBA00023172"/>
    </source>
</evidence>
<dbReference type="GO" id="GO:0015074">
    <property type="term" value="P:DNA integration"/>
    <property type="evidence" value="ECO:0007669"/>
    <property type="project" value="InterPro"/>
</dbReference>
<dbReference type="PROSITE" id="PS51898">
    <property type="entry name" value="TYR_RECOMBINASE"/>
    <property type="match status" value="1"/>
</dbReference>
<dbReference type="SUPFAM" id="SSF56349">
    <property type="entry name" value="DNA breaking-rejoining enzymes"/>
    <property type="match status" value="1"/>
</dbReference>
<sequence length="182" mass="21339">MNKVDPIKDLEDVRRILDVLKDNDRNYLLALYGFYSGLRISDILPLKVKDVRGKTHFRITEEKREHKREIVIPSKLRKITAKYIEGKDDNEFLFKSRQGYNRPICETQAYRILNDAADKASLKENIGTHSLRKTFAYHLYENTHDIIYVQEVLGHRDINTTKRYLGIDLDEIDSVIAKLGFI</sequence>
<dbReference type="Proteomes" id="UP000017980">
    <property type="component" value="Unassembled WGS sequence"/>
</dbReference>
<dbReference type="Pfam" id="PF00589">
    <property type="entry name" value="Phage_integrase"/>
    <property type="match status" value="1"/>
</dbReference>
<dbReference type="Gene3D" id="1.10.443.10">
    <property type="entry name" value="Intergrase catalytic core"/>
    <property type="match status" value="1"/>
</dbReference>
<proteinExistence type="predicted"/>
<dbReference type="InterPro" id="IPR050090">
    <property type="entry name" value="Tyrosine_recombinase_XerCD"/>
</dbReference>
<accession>R5XQY6</accession>
<dbReference type="InterPro" id="IPR013762">
    <property type="entry name" value="Integrase-like_cat_sf"/>
</dbReference>
<protein>
    <submittedName>
        <fullName evidence="3">Site-specific recombinase phage integrase family</fullName>
    </submittedName>
</protein>
<dbReference type="PANTHER" id="PTHR30349">
    <property type="entry name" value="PHAGE INTEGRASE-RELATED"/>
    <property type="match status" value="1"/>
</dbReference>
<comment type="caution">
    <text evidence="3">The sequence shown here is derived from an EMBL/GenBank/DDBJ whole genome shotgun (WGS) entry which is preliminary data.</text>
</comment>
<dbReference type="AlphaFoldDB" id="R5XQY6"/>
<dbReference type="InterPro" id="IPR011010">
    <property type="entry name" value="DNA_brk_join_enz"/>
</dbReference>
<feature type="domain" description="Tyr recombinase" evidence="2">
    <location>
        <begin position="3"/>
        <end position="177"/>
    </location>
</feature>
<dbReference type="EMBL" id="CBBD010000050">
    <property type="protein sequence ID" value="CDA11211.1"/>
    <property type="molecule type" value="Genomic_DNA"/>
</dbReference>
<dbReference type="InterPro" id="IPR002104">
    <property type="entry name" value="Integrase_catalytic"/>
</dbReference>
<dbReference type="RefSeq" id="WP_022072368.1">
    <property type="nucleotide sequence ID" value="NZ_HF999329.1"/>
</dbReference>
<name>R5XQY6_9FIRM</name>
<evidence type="ECO:0000313" key="3">
    <source>
        <dbReference type="EMBL" id="CDA11211.1"/>
    </source>
</evidence>
<reference evidence="3" key="1">
    <citation type="submission" date="2012-11" db="EMBL/GenBank/DDBJ databases">
        <title>Dependencies among metagenomic species, viruses, plasmids and units of genetic variation.</title>
        <authorList>
            <person name="Nielsen H.B."/>
            <person name="Almeida M."/>
            <person name="Juncker A.S."/>
            <person name="Rasmussen S."/>
            <person name="Li J."/>
            <person name="Sunagawa S."/>
            <person name="Plichta D."/>
            <person name="Gautier L."/>
            <person name="Le Chatelier E."/>
            <person name="Peletier E."/>
            <person name="Bonde I."/>
            <person name="Nielsen T."/>
            <person name="Manichanh C."/>
            <person name="Arumugam M."/>
            <person name="Batto J."/>
            <person name="Santos M.B.Q.D."/>
            <person name="Blom N."/>
            <person name="Borruel N."/>
            <person name="Burgdorf K.S."/>
            <person name="Boumezbeur F."/>
            <person name="Casellas F."/>
            <person name="Dore J."/>
            <person name="Guarner F."/>
            <person name="Hansen T."/>
            <person name="Hildebrand F."/>
            <person name="Kaas R.S."/>
            <person name="Kennedy S."/>
            <person name="Kristiansen K."/>
            <person name="Kultima J.R."/>
            <person name="Leonard P."/>
            <person name="Levenez F."/>
            <person name="Lund O."/>
            <person name="Moumen B."/>
            <person name="Le Paslier D."/>
            <person name="Pons N."/>
            <person name="Pedersen O."/>
            <person name="Prifti E."/>
            <person name="Qin J."/>
            <person name="Raes J."/>
            <person name="Tap J."/>
            <person name="Tims S."/>
            <person name="Ussery D.W."/>
            <person name="Yamada T."/>
            <person name="MetaHit consortium"/>
            <person name="Renault P."/>
            <person name="Sicheritz-Ponten T."/>
            <person name="Bork P."/>
            <person name="Wang J."/>
            <person name="Brunak S."/>
            <person name="Ehrlich S.D."/>
        </authorList>
    </citation>
    <scope>NUCLEOTIDE SEQUENCE [LARGE SCALE GENOMIC DNA]</scope>
</reference>
<evidence type="ECO:0000313" key="4">
    <source>
        <dbReference type="Proteomes" id="UP000017980"/>
    </source>
</evidence>
<keyword evidence="1" id="KW-0233">DNA recombination</keyword>
<dbReference type="GO" id="GO:0003677">
    <property type="term" value="F:DNA binding"/>
    <property type="evidence" value="ECO:0007669"/>
    <property type="project" value="InterPro"/>
</dbReference>
<gene>
    <name evidence="3" type="ORF">BN488_02238</name>
</gene>